<dbReference type="GO" id="GO:0016787">
    <property type="term" value="F:hydrolase activity"/>
    <property type="evidence" value="ECO:0007669"/>
    <property type="project" value="UniProtKB-KW"/>
</dbReference>
<dbReference type="AlphaFoldDB" id="F0XT99"/>
<dbReference type="SUPFAM" id="SSF53474">
    <property type="entry name" value="alpha/beta-Hydrolases"/>
    <property type="match status" value="1"/>
</dbReference>
<dbReference type="STRING" id="655863.F0XT99"/>
<evidence type="ECO:0000256" key="2">
    <source>
        <dbReference type="SAM" id="MobiDB-lite"/>
    </source>
</evidence>
<protein>
    <submittedName>
        <fullName evidence="4">Alpha beta hydrolase domain containing protein</fullName>
    </submittedName>
</protein>
<dbReference type="GeneID" id="25979134"/>
<dbReference type="PANTHER" id="PTHR48081">
    <property type="entry name" value="AB HYDROLASE SUPERFAMILY PROTEIN C4A8.06C"/>
    <property type="match status" value="1"/>
</dbReference>
<name>F0XT99_GROCL</name>
<dbReference type="Pfam" id="PF07859">
    <property type="entry name" value="Abhydrolase_3"/>
    <property type="match status" value="1"/>
</dbReference>
<accession>F0XT99</accession>
<feature type="domain" description="Alpha/beta hydrolase fold-3" evidence="3">
    <location>
        <begin position="124"/>
        <end position="353"/>
    </location>
</feature>
<evidence type="ECO:0000313" key="5">
    <source>
        <dbReference type="Proteomes" id="UP000007796"/>
    </source>
</evidence>
<dbReference type="InterPro" id="IPR013094">
    <property type="entry name" value="AB_hydrolase_3"/>
</dbReference>
<dbReference type="HOGENOM" id="CLU_012494_1_0_1"/>
<dbReference type="InterPro" id="IPR029058">
    <property type="entry name" value="AB_hydrolase_fold"/>
</dbReference>
<proteinExistence type="predicted"/>
<keyword evidence="1 4" id="KW-0378">Hydrolase</keyword>
<sequence length="379" mass="41239">MALSSVQVEPVQPTPASAATSSIDSLVLPNPPPLHKDWRQYEKDANLPMPRIIEPPLERQPRYAVECRELSERMRAAGARDEYLSEGIVTCPITAPSSLDGYAIPVLLYSGQPDTVEDVPWVAVYIHGGGLHIGEADSEDLSCRRIVKDAKLSQRGDTRLVLYSVGYRLMPLNPASICVADCADAFRHVRSLHPRARLLLIGSSSGGELAALVAQSVRAGRDSREGNATDNDDNDTDSGLYGVILRCPVTSDAFGGLDPYVPAYLRPLHTSAVNAAFESSLLGPMHRLVPRDGLERMPLEAPAAVLQRLPRHWIQVCTNDMLYSDGVCYAKALETAGVPVQVQVLSGFPHTFWLKTPWMSHALEAEKAMLEGLSWVAGA</sequence>
<dbReference type="PANTHER" id="PTHR48081:SF8">
    <property type="entry name" value="ALPHA_BETA HYDROLASE FOLD-3 DOMAIN-CONTAINING PROTEIN-RELATED"/>
    <property type="match status" value="1"/>
</dbReference>
<organism evidence="5">
    <name type="scientific">Grosmannia clavigera (strain kw1407 / UAMH 11150)</name>
    <name type="common">Blue stain fungus</name>
    <name type="synonym">Graphiocladiella clavigera</name>
    <dbReference type="NCBI Taxonomy" id="655863"/>
    <lineage>
        <taxon>Eukaryota</taxon>
        <taxon>Fungi</taxon>
        <taxon>Dikarya</taxon>
        <taxon>Ascomycota</taxon>
        <taxon>Pezizomycotina</taxon>
        <taxon>Sordariomycetes</taxon>
        <taxon>Sordariomycetidae</taxon>
        <taxon>Ophiostomatales</taxon>
        <taxon>Ophiostomataceae</taxon>
        <taxon>Leptographium</taxon>
    </lineage>
</organism>
<keyword evidence="5" id="KW-1185">Reference proteome</keyword>
<dbReference type="eggNOG" id="KOG1515">
    <property type="taxonomic scope" value="Eukaryota"/>
</dbReference>
<evidence type="ECO:0000256" key="1">
    <source>
        <dbReference type="ARBA" id="ARBA00022801"/>
    </source>
</evidence>
<gene>
    <name evidence="4" type="ORF">CMQ_5775</name>
</gene>
<feature type="region of interest" description="Disordered" evidence="2">
    <location>
        <begin position="1"/>
        <end position="26"/>
    </location>
</feature>
<dbReference type="InterPro" id="IPR050300">
    <property type="entry name" value="GDXG_lipolytic_enzyme"/>
</dbReference>
<evidence type="ECO:0000313" key="4">
    <source>
        <dbReference type="EMBL" id="EFW99354.1"/>
    </source>
</evidence>
<dbReference type="EMBL" id="GL629997">
    <property type="protein sequence ID" value="EFW99354.1"/>
    <property type="molecule type" value="Genomic_DNA"/>
</dbReference>
<dbReference type="RefSeq" id="XP_014168837.1">
    <property type="nucleotide sequence ID" value="XM_014313362.1"/>
</dbReference>
<dbReference type="OrthoDB" id="408631at2759"/>
<dbReference type="InParanoid" id="F0XT99"/>
<reference evidence="4 5" key="1">
    <citation type="journal article" date="2011" name="Proc. Natl. Acad. Sci. U.S.A.">
        <title>Genome and transcriptome analyses of the mountain pine beetle-fungal symbiont Grosmannia clavigera, a lodgepole pine pathogen.</title>
        <authorList>
            <person name="DiGuistini S."/>
            <person name="Wang Y."/>
            <person name="Liao N.Y."/>
            <person name="Taylor G."/>
            <person name="Tanguay P."/>
            <person name="Feau N."/>
            <person name="Henrissat B."/>
            <person name="Chan S.K."/>
            <person name="Hesse-Orce U."/>
            <person name="Alamouti S.M."/>
            <person name="Tsui C.K.M."/>
            <person name="Docking R.T."/>
            <person name="Levasseur A."/>
            <person name="Haridas S."/>
            <person name="Robertson G."/>
            <person name="Birol I."/>
            <person name="Holt R.A."/>
            <person name="Marra M.A."/>
            <person name="Hamelin R.C."/>
            <person name="Hirst M."/>
            <person name="Jones S.J.M."/>
            <person name="Bohlmann J."/>
            <person name="Breuil C."/>
        </authorList>
    </citation>
    <scope>NUCLEOTIDE SEQUENCE [LARGE SCALE GENOMIC DNA]</scope>
    <source>
        <strain evidence="5">kw1407 / UAMH 11150</strain>
    </source>
</reference>
<dbReference type="Gene3D" id="3.40.50.1820">
    <property type="entry name" value="alpha/beta hydrolase"/>
    <property type="match status" value="1"/>
</dbReference>
<feature type="compositionally biased region" description="Polar residues" evidence="2">
    <location>
        <begin position="14"/>
        <end position="24"/>
    </location>
</feature>
<evidence type="ECO:0000259" key="3">
    <source>
        <dbReference type="Pfam" id="PF07859"/>
    </source>
</evidence>
<dbReference type="Proteomes" id="UP000007796">
    <property type="component" value="Unassembled WGS sequence"/>
</dbReference>